<feature type="non-terminal residue" evidence="3">
    <location>
        <position position="118"/>
    </location>
</feature>
<organism evidence="3 4">
    <name type="scientific">Thamnocephalis sphaerospora</name>
    <dbReference type="NCBI Taxonomy" id="78915"/>
    <lineage>
        <taxon>Eukaryota</taxon>
        <taxon>Fungi</taxon>
        <taxon>Fungi incertae sedis</taxon>
        <taxon>Zoopagomycota</taxon>
        <taxon>Zoopagomycotina</taxon>
        <taxon>Zoopagomycetes</taxon>
        <taxon>Zoopagales</taxon>
        <taxon>Sigmoideomycetaceae</taxon>
        <taxon>Thamnocephalis</taxon>
    </lineage>
</organism>
<keyword evidence="2" id="KW-0342">GTP-binding</keyword>
<evidence type="ECO:0000313" key="4">
    <source>
        <dbReference type="Proteomes" id="UP000271241"/>
    </source>
</evidence>
<dbReference type="Pfam" id="PF00071">
    <property type="entry name" value="Ras"/>
    <property type="match status" value="1"/>
</dbReference>
<name>A0A4P9XRB0_9FUNG</name>
<dbReference type="SUPFAM" id="SSF52540">
    <property type="entry name" value="P-loop containing nucleoside triphosphate hydrolases"/>
    <property type="match status" value="1"/>
</dbReference>
<evidence type="ECO:0000256" key="1">
    <source>
        <dbReference type="ARBA" id="ARBA00022741"/>
    </source>
</evidence>
<dbReference type="InterPro" id="IPR001806">
    <property type="entry name" value="Small_GTPase"/>
</dbReference>
<dbReference type="PROSITE" id="PS51419">
    <property type="entry name" value="RAB"/>
    <property type="match status" value="1"/>
</dbReference>
<dbReference type="SMART" id="SM00173">
    <property type="entry name" value="RAS"/>
    <property type="match status" value="1"/>
</dbReference>
<evidence type="ECO:0000256" key="2">
    <source>
        <dbReference type="ARBA" id="ARBA00023134"/>
    </source>
</evidence>
<protein>
    <submittedName>
        <fullName evidence="3">Small GTPase superfamily</fullName>
    </submittedName>
</protein>
<dbReference type="GO" id="GO:0007165">
    <property type="term" value="P:signal transduction"/>
    <property type="evidence" value="ECO:0007669"/>
    <property type="project" value="InterPro"/>
</dbReference>
<dbReference type="SMART" id="SM00175">
    <property type="entry name" value="RAB"/>
    <property type="match status" value="1"/>
</dbReference>
<proteinExistence type="predicted"/>
<dbReference type="PROSITE" id="PS51421">
    <property type="entry name" value="RAS"/>
    <property type="match status" value="1"/>
</dbReference>
<evidence type="ECO:0000313" key="3">
    <source>
        <dbReference type="EMBL" id="RKP08462.1"/>
    </source>
</evidence>
<dbReference type="InterPro" id="IPR027417">
    <property type="entry name" value="P-loop_NTPase"/>
</dbReference>
<dbReference type="GO" id="GO:0016020">
    <property type="term" value="C:membrane"/>
    <property type="evidence" value="ECO:0007669"/>
    <property type="project" value="InterPro"/>
</dbReference>
<keyword evidence="1" id="KW-0547">Nucleotide-binding</keyword>
<dbReference type="PANTHER" id="PTHR24070">
    <property type="entry name" value="RAS, DI-RAS, AND RHEB FAMILY MEMBERS OF SMALL GTPASE SUPERFAMILY"/>
    <property type="match status" value="1"/>
</dbReference>
<dbReference type="GO" id="GO:0003924">
    <property type="term" value="F:GTPase activity"/>
    <property type="evidence" value="ECO:0007669"/>
    <property type="project" value="InterPro"/>
</dbReference>
<accession>A0A4P9XRB0</accession>
<keyword evidence="4" id="KW-1185">Reference proteome</keyword>
<dbReference type="Gene3D" id="3.40.50.300">
    <property type="entry name" value="P-loop containing nucleotide triphosphate hydrolases"/>
    <property type="match status" value="1"/>
</dbReference>
<sequence>MASEPTVQDVRRLTTRRHDRAYTIAVVDTTSSYEFGELRAMPSTLGRGALLVYDVTSAESFADLGEYYEYIRRTRWPSKVPVVLVANKIDLAAVRVVSRTQGAARAAEWACPYFEVSA</sequence>
<dbReference type="OrthoDB" id="10002389at2759"/>
<dbReference type="AlphaFoldDB" id="A0A4P9XRB0"/>
<dbReference type="GO" id="GO:0005525">
    <property type="term" value="F:GTP binding"/>
    <property type="evidence" value="ECO:0007669"/>
    <property type="project" value="UniProtKB-KW"/>
</dbReference>
<gene>
    <name evidence="3" type="ORF">THASP1DRAFT_15648</name>
</gene>
<dbReference type="InterPro" id="IPR020849">
    <property type="entry name" value="Small_GTPase_Ras-type"/>
</dbReference>
<dbReference type="Proteomes" id="UP000271241">
    <property type="component" value="Unassembled WGS sequence"/>
</dbReference>
<reference evidence="4" key="1">
    <citation type="journal article" date="2018" name="Nat. Microbiol.">
        <title>Leveraging single-cell genomics to expand the fungal tree of life.</title>
        <authorList>
            <person name="Ahrendt S.R."/>
            <person name="Quandt C.A."/>
            <person name="Ciobanu D."/>
            <person name="Clum A."/>
            <person name="Salamov A."/>
            <person name="Andreopoulos B."/>
            <person name="Cheng J.F."/>
            <person name="Woyke T."/>
            <person name="Pelin A."/>
            <person name="Henrissat B."/>
            <person name="Reynolds N.K."/>
            <person name="Benny G.L."/>
            <person name="Smith M.E."/>
            <person name="James T.Y."/>
            <person name="Grigoriev I.V."/>
        </authorList>
    </citation>
    <scope>NUCLEOTIDE SEQUENCE [LARGE SCALE GENOMIC DNA]</scope>
    <source>
        <strain evidence="4">RSA 1356</strain>
    </source>
</reference>
<dbReference type="STRING" id="78915.A0A4P9XRB0"/>
<dbReference type="EMBL" id="KZ992600">
    <property type="protein sequence ID" value="RKP08462.1"/>
    <property type="molecule type" value="Genomic_DNA"/>
</dbReference>